<organism evidence="2">
    <name type="scientific">Brassica cretica</name>
    <name type="common">Mustard</name>
    <dbReference type="NCBI Taxonomy" id="69181"/>
    <lineage>
        <taxon>Eukaryota</taxon>
        <taxon>Viridiplantae</taxon>
        <taxon>Streptophyta</taxon>
        <taxon>Embryophyta</taxon>
        <taxon>Tracheophyta</taxon>
        <taxon>Spermatophyta</taxon>
        <taxon>Magnoliopsida</taxon>
        <taxon>eudicotyledons</taxon>
        <taxon>Gunneridae</taxon>
        <taxon>Pentapetalae</taxon>
        <taxon>rosids</taxon>
        <taxon>malvids</taxon>
        <taxon>Brassicales</taxon>
        <taxon>Brassicaceae</taxon>
        <taxon>Brassiceae</taxon>
        <taxon>Brassica</taxon>
    </lineage>
</organism>
<dbReference type="EMBL" id="QGKY02000089">
    <property type="protein sequence ID" value="KAF2613873.1"/>
    <property type="molecule type" value="Genomic_DNA"/>
</dbReference>
<keyword evidence="1" id="KW-1133">Transmembrane helix</keyword>
<keyword evidence="1" id="KW-0812">Transmembrane</keyword>
<evidence type="ECO:0000313" key="2">
    <source>
        <dbReference type="EMBL" id="KAF2613873.1"/>
    </source>
</evidence>
<gene>
    <name evidence="2" type="ORF">F2Q70_00010156</name>
</gene>
<protein>
    <submittedName>
        <fullName evidence="2">Uncharacterized protein</fullName>
    </submittedName>
</protein>
<dbReference type="AlphaFoldDB" id="A0A8S9M9I8"/>
<accession>A0A8S9M9I8</accession>
<name>A0A8S9M9I8_BRACR</name>
<evidence type="ECO:0000256" key="1">
    <source>
        <dbReference type="SAM" id="Phobius"/>
    </source>
</evidence>
<sequence>MMHDKPHGQDRYDASHTAKIRMINLSKRFLYDLNAIGLYILATWLLSVANGLNLRRVANGSKQLSGRERAGYRAAPHGQDRYDASHTAKIRMINLSKRFLYDLNAIGLYILATCERIESETSREREQAAIGSRACWLSSCERYRVASSRLRSCLANRLKSRAEERTEAAS</sequence>
<keyword evidence="1" id="KW-0472">Membrane</keyword>
<comment type="caution">
    <text evidence="2">The sequence shown here is derived from an EMBL/GenBank/DDBJ whole genome shotgun (WGS) entry which is preliminary data.</text>
</comment>
<proteinExistence type="predicted"/>
<feature type="transmembrane region" description="Helical" evidence="1">
    <location>
        <begin position="29"/>
        <end position="49"/>
    </location>
</feature>
<reference evidence="2" key="1">
    <citation type="submission" date="2019-12" db="EMBL/GenBank/DDBJ databases">
        <title>Genome sequencing and annotation of Brassica cretica.</title>
        <authorList>
            <person name="Studholme D.J."/>
            <person name="Sarris P.F."/>
        </authorList>
    </citation>
    <scope>NUCLEOTIDE SEQUENCE</scope>
    <source>
        <strain evidence="2">PFS-102/07</strain>
        <tissue evidence="2">Leaf</tissue>
    </source>
</reference>